<protein>
    <submittedName>
        <fullName evidence="5">Uncharacterized protein</fullName>
    </submittedName>
</protein>
<dbReference type="SUPFAM" id="SSF81665">
    <property type="entry name" value="Calcium ATPase, transmembrane domain M"/>
    <property type="match status" value="1"/>
</dbReference>
<feature type="region of interest" description="Disordered" evidence="1">
    <location>
        <begin position="1"/>
        <end position="91"/>
    </location>
</feature>
<feature type="domain" description="P-type ATPase N-terminal" evidence="4">
    <location>
        <begin position="137"/>
        <end position="191"/>
    </location>
</feature>
<reference evidence="5 6" key="2">
    <citation type="submission" date="2016-05" db="EMBL/GenBank/DDBJ databases">
        <title>Lineage-specific infection strategies underlie the spectrum of fungal disease in amphibians.</title>
        <authorList>
            <person name="Cuomo C.A."/>
            <person name="Farrer R.A."/>
            <person name="James T."/>
            <person name="Longcore J."/>
            <person name="Birren B."/>
        </authorList>
    </citation>
    <scope>NUCLEOTIDE SEQUENCE [LARGE SCALE GENOMIC DNA]</scope>
    <source>
        <strain evidence="5 6">JEL423</strain>
    </source>
</reference>
<dbReference type="GO" id="GO:0005886">
    <property type="term" value="C:plasma membrane"/>
    <property type="evidence" value="ECO:0007669"/>
    <property type="project" value="TreeGrafter"/>
</dbReference>
<evidence type="ECO:0000256" key="1">
    <source>
        <dbReference type="SAM" id="MobiDB-lite"/>
    </source>
</evidence>
<keyword evidence="2" id="KW-0472">Membrane</keyword>
<dbReference type="Proteomes" id="UP000077115">
    <property type="component" value="Unassembled WGS sequence"/>
</dbReference>
<dbReference type="GO" id="GO:0140326">
    <property type="term" value="F:ATPase-coupled intramembrane lipid transporter activity"/>
    <property type="evidence" value="ECO:0007669"/>
    <property type="project" value="TreeGrafter"/>
</dbReference>
<dbReference type="InterPro" id="IPR032631">
    <property type="entry name" value="P-type_ATPase_N"/>
</dbReference>
<dbReference type="GO" id="GO:0005802">
    <property type="term" value="C:trans-Golgi network"/>
    <property type="evidence" value="ECO:0007669"/>
    <property type="project" value="TreeGrafter"/>
</dbReference>
<feature type="compositionally biased region" description="Polar residues" evidence="1">
    <location>
        <begin position="55"/>
        <end position="75"/>
    </location>
</feature>
<evidence type="ECO:0000256" key="2">
    <source>
        <dbReference type="SAM" id="Phobius"/>
    </source>
</evidence>
<feature type="transmembrane region" description="Helical" evidence="2">
    <location>
        <begin position="151"/>
        <end position="173"/>
    </location>
</feature>
<feature type="domain" description="P-type ATPase A" evidence="3">
    <location>
        <begin position="232"/>
        <end position="309"/>
    </location>
</feature>
<dbReference type="InterPro" id="IPR059000">
    <property type="entry name" value="ATPase_P-type_domA"/>
</dbReference>
<dbReference type="InterPro" id="IPR008250">
    <property type="entry name" value="ATPase_P-typ_transduc_dom_A_sf"/>
</dbReference>
<dbReference type="Gene3D" id="2.70.150.10">
    <property type="entry name" value="Calcium-transporting ATPase, cytoplasmic transduction domain A"/>
    <property type="match status" value="1"/>
</dbReference>
<dbReference type="GO" id="GO:0006897">
    <property type="term" value="P:endocytosis"/>
    <property type="evidence" value="ECO:0007669"/>
    <property type="project" value="TreeGrafter"/>
</dbReference>
<organism evidence="5 6">
    <name type="scientific">Batrachochytrium dendrobatidis (strain JEL423)</name>
    <dbReference type="NCBI Taxonomy" id="403673"/>
    <lineage>
        <taxon>Eukaryota</taxon>
        <taxon>Fungi</taxon>
        <taxon>Fungi incertae sedis</taxon>
        <taxon>Chytridiomycota</taxon>
        <taxon>Chytridiomycota incertae sedis</taxon>
        <taxon>Chytridiomycetes</taxon>
        <taxon>Rhizophydiales</taxon>
        <taxon>Rhizophydiales incertae sedis</taxon>
        <taxon>Batrachochytrium</taxon>
    </lineage>
</organism>
<dbReference type="SUPFAM" id="SSF81653">
    <property type="entry name" value="Calcium ATPase, transduction domain A"/>
    <property type="match status" value="1"/>
</dbReference>
<gene>
    <name evidence="5" type="ORF">BDEG_27648</name>
</gene>
<keyword evidence="2" id="KW-1133">Transmembrane helix</keyword>
<evidence type="ECO:0000259" key="4">
    <source>
        <dbReference type="Pfam" id="PF16209"/>
    </source>
</evidence>
<evidence type="ECO:0000313" key="5">
    <source>
        <dbReference type="EMBL" id="OAJ44420.1"/>
    </source>
</evidence>
<keyword evidence="2" id="KW-0812">Transmembrane</keyword>
<dbReference type="Pfam" id="PF00122">
    <property type="entry name" value="E1-E2_ATPase"/>
    <property type="match status" value="1"/>
</dbReference>
<feature type="transmembrane region" description="Helical" evidence="2">
    <location>
        <begin position="185"/>
        <end position="204"/>
    </location>
</feature>
<dbReference type="STRING" id="403673.A0A177WYF0"/>
<sequence>MPFQSSAARRMPVSRNPYSAIRRQDSTSSMADDHVEASSDNGVLWRGSVADPGGPSQSIWNHSNNAGRNSSSYNSRPKDEDAIPLHSMSGRLDGASRKYNLSDIDSEEAGMMDPNNFFKRNPKTGKSRTIELGFQGKGFEPNIVRNQKYNFLTFVPVVLFEQFKLFFNMYFLLVALSQLVKSLQIGYLFTYFGPLSFVLVITIGKEALDDYRRLQRDKVANSQTYTRLSVAGPAEVPSSELCVGDLVVIHKNQRVPADCILLRTPEPSGACFIRTDQLDGETDWKLRVAVSHSQKLPNDMAIFQTNASVYAEKPHMDIHSFIGNITWVQDRASLFDSKKINDLKFVVLISIFTQNHRIPKLIHLQ</sequence>
<accession>A0A177WYF0</accession>
<dbReference type="GO" id="GO:0005768">
    <property type="term" value="C:endosome"/>
    <property type="evidence" value="ECO:0007669"/>
    <property type="project" value="TreeGrafter"/>
</dbReference>
<dbReference type="PANTHER" id="PTHR24092:SF5">
    <property type="entry name" value="PHOSPHOLIPID-TRANSPORTING ATPASE"/>
    <property type="match status" value="1"/>
</dbReference>
<reference evidence="5 6" key="1">
    <citation type="submission" date="2006-10" db="EMBL/GenBank/DDBJ databases">
        <title>The Genome Sequence of Batrachochytrium dendrobatidis JEL423.</title>
        <authorList>
            <consortium name="The Broad Institute Genome Sequencing Platform"/>
            <person name="Birren B."/>
            <person name="Lander E."/>
            <person name="Galagan J."/>
            <person name="Cuomo C."/>
            <person name="Devon K."/>
            <person name="Jaffe D."/>
            <person name="Butler J."/>
            <person name="Alvarez P."/>
            <person name="Gnerre S."/>
            <person name="Grabherr M."/>
            <person name="Kleber M."/>
            <person name="Mauceli E."/>
            <person name="Brockman W."/>
            <person name="Young S."/>
            <person name="LaButti K."/>
            <person name="Sykes S."/>
            <person name="DeCaprio D."/>
            <person name="Crawford M."/>
            <person name="Koehrsen M."/>
            <person name="Engels R."/>
            <person name="Montgomery P."/>
            <person name="Pearson M."/>
            <person name="Howarth C."/>
            <person name="Larson L."/>
            <person name="White J."/>
            <person name="O'Leary S."/>
            <person name="Kodira C."/>
            <person name="Zeng Q."/>
            <person name="Yandava C."/>
            <person name="Alvarado L."/>
            <person name="Longcore J."/>
            <person name="James T."/>
        </authorList>
    </citation>
    <scope>NUCLEOTIDE SEQUENCE [LARGE SCALE GENOMIC DNA]</scope>
    <source>
        <strain evidence="5 6">JEL423</strain>
    </source>
</reference>
<evidence type="ECO:0000259" key="3">
    <source>
        <dbReference type="Pfam" id="PF00122"/>
    </source>
</evidence>
<dbReference type="Pfam" id="PF16209">
    <property type="entry name" value="PhoLip_ATPase_N"/>
    <property type="match status" value="1"/>
</dbReference>
<dbReference type="GO" id="GO:0006890">
    <property type="term" value="P:retrograde vesicle-mediated transport, Golgi to endoplasmic reticulum"/>
    <property type="evidence" value="ECO:0007669"/>
    <property type="project" value="TreeGrafter"/>
</dbReference>
<proteinExistence type="predicted"/>
<dbReference type="VEuPathDB" id="FungiDB:BDEG_27648"/>
<dbReference type="EMBL" id="DS022312">
    <property type="protein sequence ID" value="OAJ44420.1"/>
    <property type="molecule type" value="Genomic_DNA"/>
</dbReference>
<dbReference type="PANTHER" id="PTHR24092">
    <property type="entry name" value="PROBABLE PHOSPHOLIPID-TRANSPORTING ATPASE"/>
    <property type="match status" value="1"/>
</dbReference>
<dbReference type="InterPro" id="IPR023298">
    <property type="entry name" value="ATPase_P-typ_TM_dom_sf"/>
</dbReference>
<name>A0A177WYF0_BATDL</name>
<dbReference type="AlphaFoldDB" id="A0A177WYF0"/>
<dbReference type="GO" id="GO:0045332">
    <property type="term" value="P:phospholipid translocation"/>
    <property type="evidence" value="ECO:0007669"/>
    <property type="project" value="TreeGrafter"/>
</dbReference>
<evidence type="ECO:0000313" key="6">
    <source>
        <dbReference type="Proteomes" id="UP000077115"/>
    </source>
</evidence>